<dbReference type="GO" id="GO:0005506">
    <property type="term" value="F:iron ion binding"/>
    <property type="evidence" value="ECO:0007669"/>
    <property type="project" value="InterPro"/>
</dbReference>
<dbReference type="AlphaFoldDB" id="A0A7J5BNI9"/>
<dbReference type="Gene3D" id="3.90.1010.10">
    <property type="match status" value="1"/>
</dbReference>
<dbReference type="CDD" id="cd06664">
    <property type="entry name" value="IscU_like"/>
    <property type="match status" value="1"/>
</dbReference>
<dbReference type="OrthoDB" id="9804157at2"/>
<dbReference type="EMBL" id="WBJZ01000025">
    <property type="protein sequence ID" value="KAB1653124.1"/>
    <property type="molecule type" value="Genomic_DNA"/>
</dbReference>
<dbReference type="Pfam" id="PF01592">
    <property type="entry name" value="NifU_N"/>
    <property type="match status" value="1"/>
</dbReference>
<evidence type="ECO:0000313" key="2">
    <source>
        <dbReference type="EMBL" id="KAB1653124.1"/>
    </source>
</evidence>
<sequence>MSDPLASLYQEVILDHSRRRAGEGELPDADAAHFERNPTCGDELTMRVRLDATGERVKALAWQGDGCSISMASASVLSELAVGRTVEEVDELVSTFRELLRRREPSEADEELLEDAIAFRGVAKFVMRVKCAMLAWVALEAAVAEARVSRD</sequence>
<dbReference type="PANTHER" id="PTHR10093">
    <property type="entry name" value="IRON-SULFUR CLUSTER ASSEMBLY ENZYME NIFU HOMOLOG"/>
    <property type="match status" value="1"/>
</dbReference>
<dbReference type="RefSeq" id="WP_158041878.1">
    <property type="nucleotide sequence ID" value="NZ_JACCFV010000001.1"/>
</dbReference>
<keyword evidence="3" id="KW-1185">Reference proteome</keyword>
<dbReference type="SUPFAM" id="SSF82649">
    <property type="entry name" value="SufE/NifU"/>
    <property type="match status" value="1"/>
</dbReference>
<accession>A0A7J5BNI9</accession>
<dbReference type="InterPro" id="IPR002871">
    <property type="entry name" value="NIF_FeS_clus_asmbl_NifU_N"/>
</dbReference>
<protein>
    <submittedName>
        <fullName evidence="2">SUF system NifU family Fe-S cluster assembly protein</fullName>
    </submittedName>
</protein>
<dbReference type="Proteomes" id="UP000467240">
    <property type="component" value="Unassembled WGS sequence"/>
</dbReference>
<name>A0A7J5BNI9_9MICO</name>
<organism evidence="2 3">
    <name type="scientific">Pseudoclavibacter chungangensis</name>
    <dbReference type="NCBI Taxonomy" id="587635"/>
    <lineage>
        <taxon>Bacteria</taxon>
        <taxon>Bacillati</taxon>
        <taxon>Actinomycetota</taxon>
        <taxon>Actinomycetes</taxon>
        <taxon>Micrococcales</taxon>
        <taxon>Microbacteriaceae</taxon>
        <taxon>Pseudoclavibacter</taxon>
    </lineage>
</organism>
<dbReference type="NCBIfam" id="TIGR01994">
    <property type="entry name" value="SUF_scaf_2"/>
    <property type="match status" value="1"/>
</dbReference>
<dbReference type="GO" id="GO:0016226">
    <property type="term" value="P:iron-sulfur cluster assembly"/>
    <property type="evidence" value="ECO:0007669"/>
    <property type="project" value="InterPro"/>
</dbReference>
<gene>
    <name evidence="2" type="ORF">F8O01_15795</name>
</gene>
<proteinExistence type="predicted"/>
<evidence type="ECO:0000259" key="1">
    <source>
        <dbReference type="Pfam" id="PF01592"/>
    </source>
</evidence>
<dbReference type="GO" id="GO:0051536">
    <property type="term" value="F:iron-sulfur cluster binding"/>
    <property type="evidence" value="ECO:0007669"/>
    <property type="project" value="InterPro"/>
</dbReference>
<evidence type="ECO:0000313" key="3">
    <source>
        <dbReference type="Proteomes" id="UP000467240"/>
    </source>
</evidence>
<feature type="domain" description="NIF system FeS cluster assembly NifU N-terminal" evidence="1">
    <location>
        <begin position="9"/>
        <end position="131"/>
    </location>
</feature>
<comment type="caution">
    <text evidence="2">The sequence shown here is derived from an EMBL/GenBank/DDBJ whole genome shotgun (WGS) entry which is preliminary data.</text>
</comment>
<reference evidence="2 3" key="1">
    <citation type="submission" date="2019-09" db="EMBL/GenBank/DDBJ databases">
        <title>Phylogeny of genus Pseudoclavibacter and closely related genus.</title>
        <authorList>
            <person name="Li Y."/>
        </authorList>
    </citation>
    <scope>NUCLEOTIDE SEQUENCE [LARGE SCALE GENOMIC DNA]</scope>
    <source>
        <strain evidence="2 3">DSM 23821</strain>
    </source>
</reference>